<evidence type="ECO:0000313" key="1">
    <source>
        <dbReference type="EMBL" id="CAB3772142.1"/>
    </source>
</evidence>
<keyword evidence="2" id="KW-1185">Reference proteome</keyword>
<protein>
    <submittedName>
        <fullName evidence="1">Uncharacterized protein</fullName>
    </submittedName>
</protein>
<reference evidence="1 2" key="1">
    <citation type="submission" date="2020-04" db="EMBL/GenBank/DDBJ databases">
        <authorList>
            <person name="De Canck E."/>
        </authorList>
    </citation>
    <scope>NUCLEOTIDE SEQUENCE [LARGE SCALE GENOMIC DNA]</scope>
    <source>
        <strain evidence="1 2">LMG 29542</strain>
    </source>
</reference>
<dbReference type="AlphaFoldDB" id="A0A6J5F3J8"/>
<proteinExistence type="predicted"/>
<dbReference type="RefSeq" id="WP_175232192.1">
    <property type="nucleotide sequence ID" value="NZ_CADIKH010000057.1"/>
</dbReference>
<sequence length="79" mass="8578">MAQDIAKRNSAGVPHRHWIISAHVERFSDTPEEGDSGKMRKPVPLGYNRSSSILVLGFGGIGDAQRAYLTKVEKSKLGG</sequence>
<name>A0A6J5F3J8_9BURK</name>
<accession>A0A6J5F3J8</accession>
<evidence type="ECO:0000313" key="2">
    <source>
        <dbReference type="Proteomes" id="UP000494363"/>
    </source>
</evidence>
<organism evidence="1 2">
    <name type="scientific">Paraburkholderia humisilvae</name>
    <dbReference type="NCBI Taxonomy" id="627669"/>
    <lineage>
        <taxon>Bacteria</taxon>
        <taxon>Pseudomonadati</taxon>
        <taxon>Pseudomonadota</taxon>
        <taxon>Betaproteobacteria</taxon>
        <taxon>Burkholderiales</taxon>
        <taxon>Burkholderiaceae</taxon>
        <taxon>Paraburkholderia</taxon>
    </lineage>
</organism>
<dbReference type="Proteomes" id="UP000494363">
    <property type="component" value="Unassembled WGS sequence"/>
</dbReference>
<gene>
    <name evidence="1" type="ORF">LMG29542_06802</name>
</gene>
<dbReference type="EMBL" id="CADIKH010000057">
    <property type="protein sequence ID" value="CAB3772142.1"/>
    <property type="molecule type" value="Genomic_DNA"/>
</dbReference>